<dbReference type="EMBL" id="PXOG01000041">
    <property type="protein sequence ID" value="RGP79788.1"/>
    <property type="molecule type" value="Genomic_DNA"/>
</dbReference>
<protein>
    <submittedName>
        <fullName evidence="1">Uncharacterized protein</fullName>
    </submittedName>
</protein>
<sequence length="521" mass="60735">MQNYVRSRLNELEDEDLKRRLITEITNKSSGIFLWTYLAARVIRNKISYRANPQDLAQHLQDLPKGLEGLFLHVLQSLETRDAVRTLRLIDTIQTAKAHDKTVPALAYSFIEEYDRNPEFSMRENIEALKKDEALVKTQLRGTCGGLIEPTWVFVPRIQIVSNMNLDFIHRSLPDMFNEKTGSLQLINQMNAVRGDSSIIDLLSHISFAYTRLFVEDNHLACCRCESIILLRLKHRIDNPPYRFLDSITSWVRDKLLDHPERTRLMRLFITRTIPMSHHLPPSEDIDAFMDSFDNPLCIATQSDDTGYFEWKIRIKGRDLDSPVERKMRGRTIWYSKIAEEFLRHDECGCNRLSMYSLYGLSLQTSMLPSFLGYRPRMTWQCFIIPVIFQVSAGAVGTGSDGRTGSAVEMFVRQERDHHCQILITQEDQTASVTVLFKETQHTFTKRYGDLPQGFGFWTGEKNNIKHFFASLVKIINKCQDNRKRPPINWDQDFKEEFTLCEWVSLYDWPNLDTILDLMKE</sequence>
<dbReference type="AlphaFoldDB" id="A0A395T505"/>
<gene>
    <name evidence="1" type="ORF">FLONG3_2101</name>
</gene>
<dbReference type="STRING" id="694270.A0A395T505"/>
<accession>A0A395T505</accession>
<dbReference type="Proteomes" id="UP000266234">
    <property type="component" value="Unassembled WGS sequence"/>
</dbReference>
<comment type="caution">
    <text evidence="1">The sequence shown here is derived from an EMBL/GenBank/DDBJ whole genome shotgun (WGS) entry which is preliminary data.</text>
</comment>
<proteinExistence type="predicted"/>
<dbReference type="OrthoDB" id="443402at2759"/>
<dbReference type="PANTHER" id="PTHR10039:SF5">
    <property type="entry name" value="NACHT DOMAIN-CONTAINING PROTEIN"/>
    <property type="match status" value="1"/>
</dbReference>
<organism evidence="1 2">
    <name type="scientific">Fusarium longipes</name>
    <dbReference type="NCBI Taxonomy" id="694270"/>
    <lineage>
        <taxon>Eukaryota</taxon>
        <taxon>Fungi</taxon>
        <taxon>Dikarya</taxon>
        <taxon>Ascomycota</taxon>
        <taxon>Pezizomycotina</taxon>
        <taxon>Sordariomycetes</taxon>
        <taxon>Hypocreomycetidae</taxon>
        <taxon>Hypocreales</taxon>
        <taxon>Nectriaceae</taxon>
        <taxon>Fusarium</taxon>
    </lineage>
</organism>
<evidence type="ECO:0000313" key="2">
    <source>
        <dbReference type="Proteomes" id="UP000266234"/>
    </source>
</evidence>
<keyword evidence="2" id="KW-1185">Reference proteome</keyword>
<name>A0A395T505_9HYPO</name>
<dbReference type="PANTHER" id="PTHR10039">
    <property type="entry name" value="AMELOGENIN"/>
    <property type="match status" value="1"/>
</dbReference>
<evidence type="ECO:0000313" key="1">
    <source>
        <dbReference type="EMBL" id="RGP79788.1"/>
    </source>
</evidence>
<reference evidence="1 2" key="1">
    <citation type="journal article" date="2018" name="PLoS Pathog.">
        <title>Evolution of structural diversity of trichothecenes, a family of toxins produced by plant pathogenic and entomopathogenic fungi.</title>
        <authorList>
            <person name="Proctor R.H."/>
            <person name="McCormick S.P."/>
            <person name="Kim H.S."/>
            <person name="Cardoza R.E."/>
            <person name="Stanley A.M."/>
            <person name="Lindo L."/>
            <person name="Kelly A."/>
            <person name="Brown D.W."/>
            <person name="Lee T."/>
            <person name="Vaughan M.M."/>
            <person name="Alexander N.J."/>
            <person name="Busman M."/>
            <person name="Gutierrez S."/>
        </authorList>
    </citation>
    <scope>NUCLEOTIDE SEQUENCE [LARGE SCALE GENOMIC DNA]</scope>
    <source>
        <strain evidence="1 2">NRRL 20695</strain>
    </source>
</reference>